<feature type="compositionally biased region" description="Basic and acidic residues" evidence="8">
    <location>
        <begin position="534"/>
        <end position="571"/>
    </location>
</feature>
<dbReference type="PROSITE" id="PS51192">
    <property type="entry name" value="HELICASE_ATP_BIND_1"/>
    <property type="match status" value="1"/>
</dbReference>
<dbReference type="SMART" id="SM00487">
    <property type="entry name" value="DEXDc"/>
    <property type="match status" value="1"/>
</dbReference>
<dbReference type="SMART" id="SM00490">
    <property type="entry name" value="HELICc"/>
    <property type="match status" value="1"/>
</dbReference>
<evidence type="ECO:0000256" key="7">
    <source>
        <dbReference type="RuleBase" id="RU000492"/>
    </source>
</evidence>
<name>G0QPS7_ICHMU</name>
<feature type="non-terminal residue" evidence="12">
    <location>
        <position position="1"/>
    </location>
</feature>
<proteinExistence type="inferred from homology"/>
<dbReference type="eggNOG" id="KOG0331">
    <property type="taxonomic scope" value="Eukaryota"/>
</dbReference>
<evidence type="ECO:0000256" key="8">
    <source>
        <dbReference type="SAM" id="MobiDB-lite"/>
    </source>
</evidence>
<dbReference type="Gene3D" id="3.40.50.300">
    <property type="entry name" value="P-loop containing nucleotide triphosphate hydrolases"/>
    <property type="match status" value="2"/>
</dbReference>
<dbReference type="InterPro" id="IPR014014">
    <property type="entry name" value="RNA_helicase_DEAD_Q_motif"/>
</dbReference>
<feature type="region of interest" description="Disordered" evidence="8">
    <location>
        <begin position="671"/>
        <end position="704"/>
    </location>
</feature>
<dbReference type="GO" id="GO:0003676">
    <property type="term" value="F:nucleic acid binding"/>
    <property type="evidence" value="ECO:0007669"/>
    <property type="project" value="InterPro"/>
</dbReference>
<comment type="similarity">
    <text evidence="7">Belongs to the DEAD box helicase family.</text>
</comment>
<evidence type="ECO:0000256" key="1">
    <source>
        <dbReference type="ARBA" id="ARBA00012552"/>
    </source>
</evidence>
<dbReference type="PROSITE" id="PS51194">
    <property type="entry name" value="HELICASE_CTER"/>
    <property type="match status" value="1"/>
</dbReference>
<dbReference type="RefSeq" id="XP_004036778.1">
    <property type="nucleotide sequence ID" value="XM_004036730.1"/>
</dbReference>
<feature type="compositionally biased region" description="Low complexity" evidence="8">
    <location>
        <begin position="675"/>
        <end position="687"/>
    </location>
</feature>
<feature type="short sequence motif" description="Q motif" evidence="6">
    <location>
        <begin position="128"/>
        <end position="156"/>
    </location>
</feature>
<evidence type="ECO:0000313" key="13">
    <source>
        <dbReference type="Proteomes" id="UP000008983"/>
    </source>
</evidence>
<dbReference type="SUPFAM" id="SSF52540">
    <property type="entry name" value="P-loop containing nucleoside triphosphate hydrolases"/>
    <property type="match status" value="1"/>
</dbReference>
<evidence type="ECO:0000256" key="5">
    <source>
        <dbReference type="ARBA" id="ARBA00022840"/>
    </source>
</evidence>
<dbReference type="GeneID" id="14908955"/>
<dbReference type="STRING" id="857967.G0QPS7"/>
<dbReference type="GO" id="GO:0016787">
    <property type="term" value="F:hydrolase activity"/>
    <property type="evidence" value="ECO:0007669"/>
    <property type="project" value="UniProtKB-KW"/>
</dbReference>
<dbReference type="Pfam" id="PF00270">
    <property type="entry name" value="DEAD"/>
    <property type="match status" value="1"/>
</dbReference>
<accession>G0QPS7</accession>
<keyword evidence="3 7" id="KW-0378">Hydrolase</keyword>
<dbReference type="GO" id="GO:0003724">
    <property type="term" value="F:RNA helicase activity"/>
    <property type="evidence" value="ECO:0007669"/>
    <property type="project" value="UniProtKB-EC"/>
</dbReference>
<gene>
    <name evidence="12" type="ORF">IMG5_070740</name>
</gene>
<dbReference type="EMBL" id="GL983575">
    <property type="protein sequence ID" value="EGR32792.1"/>
    <property type="molecule type" value="Genomic_DNA"/>
</dbReference>
<dbReference type="InterPro" id="IPR001650">
    <property type="entry name" value="Helicase_C-like"/>
</dbReference>
<dbReference type="PANTHER" id="PTHR47958">
    <property type="entry name" value="ATP-DEPENDENT RNA HELICASE DBP3"/>
    <property type="match status" value="1"/>
</dbReference>
<dbReference type="GO" id="GO:0005524">
    <property type="term" value="F:ATP binding"/>
    <property type="evidence" value="ECO:0007669"/>
    <property type="project" value="UniProtKB-KW"/>
</dbReference>
<keyword evidence="2 7" id="KW-0547">Nucleotide-binding</keyword>
<dbReference type="InterPro" id="IPR027417">
    <property type="entry name" value="P-loop_NTPase"/>
</dbReference>
<dbReference type="Proteomes" id="UP000008983">
    <property type="component" value="Unassembled WGS sequence"/>
</dbReference>
<feature type="domain" description="Helicase ATP-binding" evidence="9">
    <location>
        <begin position="159"/>
        <end position="334"/>
    </location>
</feature>
<evidence type="ECO:0000256" key="6">
    <source>
        <dbReference type="PROSITE-ProRule" id="PRU00552"/>
    </source>
</evidence>
<evidence type="ECO:0000256" key="4">
    <source>
        <dbReference type="ARBA" id="ARBA00022806"/>
    </source>
</evidence>
<organism evidence="12 13">
    <name type="scientific">Ichthyophthirius multifiliis</name>
    <name type="common">White spot disease agent</name>
    <name type="synonym">Ich</name>
    <dbReference type="NCBI Taxonomy" id="5932"/>
    <lineage>
        <taxon>Eukaryota</taxon>
        <taxon>Sar</taxon>
        <taxon>Alveolata</taxon>
        <taxon>Ciliophora</taxon>
        <taxon>Intramacronucleata</taxon>
        <taxon>Oligohymenophorea</taxon>
        <taxon>Hymenostomatida</taxon>
        <taxon>Ophryoglenina</taxon>
        <taxon>Ichthyophthirius</taxon>
    </lineage>
</organism>
<dbReference type="OMA" id="STMPKFE"/>
<evidence type="ECO:0000256" key="2">
    <source>
        <dbReference type="ARBA" id="ARBA00022741"/>
    </source>
</evidence>
<dbReference type="PROSITE" id="PS51195">
    <property type="entry name" value="Q_MOTIF"/>
    <property type="match status" value="1"/>
</dbReference>
<dbReference type="CDD" id="cd18787">
    <property type="entry name" value="SF2_C_DEAD"/>
    <property type="match status" value="1"/>
</dbReference>
<dbReference type="FunFam" id="3.40.50.300:FF:000008">
    <property type="entry name" value="ATP-dependent RNA helicase RhlB"/>
    <property type="match status" value="1"/>
</dbReference>
<evidence type="ECO:0000259" key="9">
    <source>
        <dbReference type="PROSITE" id="PS51192"/>
    </source>
</evidence>
<feature type="compositionally biased region" description="Polar residues" evidence="8">
    <location>
        <begin position="572"/>
        <end position="583"/>
    </location>
</feature>
<keyword evidence="13" id="KW-1185">Reference proteome</keyword>
<sequence length="704" mass="81835">IQKQYIQYNKFIYKKKMHQNFQNHDIQVSSQFNSYKNFYPQQQYQQNYQNPFNQNAQKQDKKQKNNDPQNIGANLQQIDWSKETMQPFQKVFYKENQQVRPQNEIDEYYEKNSVSAKSPYGKIPSPFLSWSDAHFPNYVMTEVQNAKFEKPSPIQALSFPIVLTGSDLIGIAETGSGKTLAFLLPAIVHINAQPAVRRGEGPIVLVLVPTRELAMQIENQSEKFGKTSKIKTACIYGGADKFPQKILLQQGVDVIIATPGRLIDFLEMGVTNLKRVTYLVLDEADRMLDMGFELQIRRILGQIRPDRQTLMFSATWPKNVQNLASDYCQNQPVHIQMGKFELSINDRIKQIVYVVDPSKKQNLLIKQLDQLTQKDKVLVFAQTRKGCEILNRLLESEGFKCMAIHGDKTQKDRDYVMHKFKNGDNKILIATDVASRGLDVKDVSHVFNFDFPKVMEDYIHRIGRTGRAGAYGIAVSFLDPDVDRKIAKELLKNLQEAKQEIPDDILELVDVSQNQRGQYKQISQSYYDIKKVFTDKTNEENNQDQNKRDNRERDRSPSIKKKNDSRYKKDSPTNQQDLQQNSKLRVSKFSQPNQDSNRNLQYQNYPQNVSQYDPSNYYNMLNPQSIAYLQQQQQMMLGLYQTNQGQSNYQQMYSLQQMYGVNQDYNNSVIKKGEQQQQKTNDEQNQTNEEKNTQNSFQEFQNPN</sequence>
<dbReference type="FunCoup" id="G0QPS7">
    <property type="interactions" value="433"/>
</dbReference>
<evidence type="ECO:0000256" key="3">
    <source>
        <dbReference type="ARBA" id="ARBA00022801"/>
    </source>
</evidence>
<reference evidence="12 13" key="1">
    <citation type="submission" date="2011-07" db="EMBL/GenBank/DDBJ databases">
        <authorList>
            <person name="Coyne R."/>
            <person name="Brami D."/>
            <person name="Johnson J."/>
            <person name="Hostetler J."/>
            <person name="Hannick L."/>
            <person name="Clark T."/>
            <person name="Cassidy-Hanley D."/>
            <person name="Inman J."/>
        </authorList>
    </citation>
    <scope>NUCLEOTIDE SEQUENCE [LARGE SCALE GENOMIC DNA]</scope>
    <source>
        <strain evidence="12 13">G5</strain>
    </source>
</reference>
<dbReference type="EC" id="3.6.4.13" evidence="1"/>
<dbReference type="InterPro" id="IPR014001">
    <property type="entry name" value="Helicase_ATP-bd"/>
</dbReference>
<keyword evidence="12" id="KW-0413">Isomerase</keyword>
<dbReference type="CDD" id="cd17966">
    <property type="entry name" value="DEADc_DDX5_DDX17"/>
    <property type="match status" value="1"/>
</dbReference>
<evidence type="ECO:0000313" key="12">
    <source>
        <dbReference type="EMBL" id="EGR32792.1"/>
    </source>
</evidence>
<feature type="region of interest" description="Disordered" evidence="8">
    <location>
        <begin position="534"/>
        <end position="583"/>
    </location>
</feature>
<dbReference type="PROSITE" id="PS00039">
    <property type="entry name" value="DEAD_ATP_HELICASE"/>
    <property type="match status" value="1"/>
</dbReference>
<protein>
    <recommendedName>
        <fullName evidence="1">RNA helicase</fullName>
        <ecNumber evidence="1">3.6.4.13</ecNumber>
    </recommendedName>
</protein>
<keyword evidence="5 7" id="KW-0067">ATP-binding</keyword>
<feature type="domain" description="DEAD-box RNA helicase Q" evidence="11">
    <location>
        <begin position="128"/>
        <end position="156"/>
    </location>
</feature>
<evidence type="ECO:0000259" key="10">
    <source>
        <dbReference type="PROSITE" id="PS51194"/>
    </source>
</evidence>
<dbReference type="FunFam" id="3.40.50.300:FF:000079">
    <property type="entry name" value="probable ATP-dependent RNA helicase DDX17"/>
    <property type="match status" value="1"/>
</dbReference>
<dbReference type="OrthoDB" id="196131at2759"/>
<keyword evidence="4 7" id="KW-0347">Helicase</keyword>
<dbReference type="InterPro" id="IPR000629">
    <property type="entry name" value="RNA-helicase_DEAD-box_CS"/>
</dbReference>
<dbReference type="InParanoid" id="G0QPS7"/>
<dbReference type="Pfam" id="PF00271">
    <property type="entry name" value="Helicase_C"/>
    <property type="match status" value="1"/>
</dbReference>
<evidence type="ECO:0000259" key="11">
    <source>
        <dbReference type="PROSITE" id="PS51195"/>
    </source>
</evidence>
<feature type="domain" description="Helicase C-terminal" evidence="10">
    <location>
        <begin position="367"/>
        <end position="509"/>
    </location>
</feature>
<dbReference type="AlphaFoldDB" id="G0QPS7"/>
<dbReference type="InterPro" id="IPR011545">
    <property type="entry name" value="DEAD/DEAH_box_helicase_dom"/>
</dbReference>